<dbReference type="Proteomes" id="UP000324748">
    <property type="component" value="Unassembled WGS sequence"/>
</dbReference>
<protein>
    <submittedName>
        <fullName evidence="2">Uncharacterized protein</fullName>
    </submittedName>
</protein>
<evidence type="ECO:0000313" key="3">
    <source>
        <dbReference type="Proteomes" id="UP000324748"/>
    </source>
</evidence>
<accession>A0A5B0NJM8</accession>
<comment type="caution">
    <text evidence="2">The sequence shown here is derived from an EMBL/GenBank/DDBJ whole genome shotgun (WGS) entry which is preliminary data.</text>
</comment>
<sequence length="51" mass="5457">MTTAIIRIDSDIIIRSSGPNMMMSRCDMIMIDAVPTIRLGAGRVTGGQMAS</sequence>
<dbReference type="EMBL" id="VSWC01000119">
    <property type="protein sequence ID" value="KAA1082760.1"/>
    <property type="molecule type" value="Genomic_DNA"/>
</dbReference>
<name>A0A5B0NJM8_PUCGR</name>
<organism evidence="2 4">
    <name type="scientific">Puccinia graminis f. sp. tritici</name>
    <dbReference type="NCBI Taxonomy" id="56615"/>
    <lineage>
        <taxon>Eukaryota</taxon>
        <taxon>Fungi</taxon>
        <taxon>Dikarya</taxon>
        <taxon>Basidiomycota</taxon>
        <taxon>Pucciniomycotina</taxon>
        <taxon>Pucciniomycetes</taxon>
        <taxon>Pucciniales</taxon>
        <taxon>Pucciniaceae</taxon>
        <taxon>Puccinia</taxon>
    </lineage>
</organism>
<dbReference type="EMBL" id="VDEP01000408">
    <property type="protein sequence ID" value="KAA1088029.1"/>
    <property type="molecule type" value="Genomic_DNA"/>
</dbReference>
<reference evidence="3 4" key="1">
    <citation type="submission" date="2019-05" db="EMBL/GenBank/DDBJ databases">
        <title>Emergence of the Ug99 lineage of the wheat stem rust pathogen through somatic hybridization.</title>
        <authorList>
            <person name="Li F."/>
            <person name="Upadhyaya N.M."/>
            <person name="Sperschneider J."/>
            <person name="Matny O."/>
            <person name="Nguyen-Phuc H."/>
            <person name="Mago R."/>
            <person name="Raley C."/>
            <person name="Miller M.E."/>
            <person name="Silverstein K.A.T."/>
            <person name="Henningsen E."/>
            <person name="Hirsch C.D."/>
            <person name="Visser B."/>
            <person name="Pretorius Z.A."/>
            <person name="Steffenson B.J."/>
            <person name="Schwessinger B."/>
            <person name="Dodds P.N."/>
            <person name="Figueroa M."/>
        </authorList>
    </citation>
    <scope>NUCLEOTIDE SEQUENCE [LARGE SCALE GENOMIC DNA]</scope>
    <source>
        <strain evidence="1">21-0</strain>
        <strain evidence="2 4">Ug99</strain>
    </source>
</reference>
<evidence type="ECO:0000313" key="4">
    <source>
        <dbReference type="Proteomes" id="UP000325313"/>
    </source>
</evidence>
<dbReference type="AlphaFoldDB" id="A0A5B0NJM8"/>
<evidence type="ECO:0000313" key="2">
    <source>
        <dbReference type="EMBL" id="KAA1088029.1"/>
    </source>
</evidence>
<keyword evidence="3" id="KW-1185">Reference proteome</keyword>
<gene>
    <name evidence="1" type="ORF">PGT21_013625</name>
    <name evidence="2" type="ORF">PGTUg99_021374</name>
</gene>
<evidence type="ECO:0000313" key="1">
    <source>
        <dbReference type="EMBL" id="KAA1082760.1"/>
    </source>
</evidence>
<proteinExistence type="predicted"/>
<dbReference type="Proteomes" id="UP000325313">
    <property type="component" value="Unassembled WGS sequence"/>
</dbReference>